<proteinExistence type="predicted"/>
<evidence type="ECO:0000313" key="2">
    <source>
        <dbReference type="Proteomes" id="UP001500630"/>
    </source>
</evidence>
<reference evidence="2" key="1">
    <citation type="journal article" date="2019" name="Int. J. Syst. Evol. Microbiol.">
        <title>The Global Catalogue of Microorganisms (GCM) 10K type strain sequencing project: providing services to taxonomists for standard genome sequencing and annotation.</title>
        <authorList>
            <consortium name="The Broad Institute Genomics Platform"/>
            <consortium name="The Broad Institute Genome Sequencing Center for Infectious Disease"/>
            <person name="Wu L."/>
            <person name="Ma J."/>
        </authorList>
    </citation>
    <scope>NUCLEOTIDE SEQUENCE [LARGE SCALE GENOMIC DNA]</scope>
    <source>
        <strain evidence="2">JCM 17326</strain>
    </source>
</reference>
<keyword evidence="2" id="KW-1185">Reference proteome</keyword>
<dbReference type="Pfam" id="PF11746">
    <property type="entry name" value="DUF3303"/>
    <property type="match status" value="1"/>
</dbReference>
<protein>
    <submittedName>
        <fullName evidence="1">DUF3303 family protein</fullName>
    </submittedName>
</protein>
<accession>A0ABP6VD40</accession>
<dbReference type="Proteomes" id="UP001500630">
    <property type="component" value="Unassembled WGS sequence"/>
</dbReference>
<sequence length="92" mass="10543">MLFMVIERFRDDDMIPVYERLRDSGRMLPDGLTYAGSWVEPGFGRCFQLMECDDLRLLQRWVLGWRGCGVTFEIVPVVPGQETGEVVAPFLG</sequence>
<gene>
    <name evidence="1" type="ORF">GCM10022419_011000</name>
</gene>
<comment type="caution">
    <text evidence="1">The sequence shown here is derived from an EMBL/GenBank/DDBJ whole genome shotgun (WGS) entry which is preliminary data.</text>
</comment>
<dbReference type="InterPro" id="IPR021734">
    <property type="entry name" value="DUF3303"/>
</dbReference>
<name>A0ABP6VD40_9ACTN</name>
<evidence type="ECO:0000313" key="1">
    <source>
        <dbReference type="EMBL" id="GAA3533545.1"/>
    </source>
</evidence>
<organism evidence="1 2">
    <name type="scientific">Nonomuraea rosea</name>
    <dbReference type="NCBI Taxonomy" id="638574"/>
    <lineage>
        <taxon>Bacteria</taxon>
        <taxon>Bacillati</taxon>
        <taxon>Actinomycetota</taxon>
        <taxon>Actinomycetes</taxon>
        <taxon>Streptosporangiales</taxon>
        <taxon>Streptosporangiaceae</taxon>
        <taxon>Nonomuraea</taxon>
    </lineage>
</organism>
<dbReference type="EMBL" id="BAABDQ010000002">
    <property type="protein sequence ID" value="GAA3533545.1"/>
    <property type="molecule type" value="Genomic_DNA"/>
</dbReference>